<reference evidence="2 3" key="1">
    <citation type="submission" date="2019-09" db="EMBL/GenBank/DDBJ databases">
        <title>Taxonomy of Antarctic Massilia spp.: description of Massilia rubra sp. nov., Massilia aquatica sp. nov., Massilia mucilaginosa sp. nov., Massilia frigida sp. nov. isolated from streams, lakes and regoliths.</title>
        <authorList>
            <person name="Holochova P."/>
            <person name="Sedlacek I."/>
            <person name="Kralova S."/>
            <person name="Maslanova I."/>
            <person name="Busse H.-J."/>
            <person name="Stankova E."/>
            <person name="Vrbovska V."/>
            <person name="Kovarovic V."/>
            <person name="Bartak M."/>
            <person name="Svec P."/>
            <person name="Pantucek R."/>
        </authorList>
    </citation>
    <scope>NUCLEOTIDE SEQUENCE [LARGE SCALE GENOMIC DNA]</scope>
    <source>
        <strain evidence="2 3">CCM 8692</strain>
    </source>
</reference>
<dbReference type="PANTHER" id="PTHR23088">
    <property type="entry name" value="NITRILASE-RELATED"/>
    <property type="match status" value="1"/>
</dbReference>
<dbReference type="EMBL" id="VUYU01000004">
    <property type="protein sequence ID" value="NHZ33347.1"/>
    <property type="molecule type" value="Genomic_DNA"/>
</dbReference>
<keyword evidence="3" id="KW-1185">Reference proteome</keyword>
<dbReference type="PANTHER" id="PTHR23088:SF27">
    <property type="entry name" value="DEAMINATED GLUTATHIONE AMIDASE"/>
    <property type="match status" value="1"/>
</dbReference>
<proteinExistence type="predicted"/>
<dbReference type="GO" id="GO:0016787">
    <property type="term" value="F:hydrolase activity"/>
    <property type="evidence" value="ECO:0007669"/>
    <property type="project" value="UniProtKB-KW"/>
</dbReference>
<dbReference type="SUPFAM" id="SSF56317">
    <property type="entry name" value="Carbon-nitrogen hydrolase"/>
    <property type="match status" value="1"/>
</dbReference>
<evidence type="ECO:0000313" key="3">
    <source>
        <dbReference type="Proteomes" id="UP000785613"/>
    </source>
</evidence>
<organism evidence="2 3">
    <name type="scientific">Massilia rubra</name>
    <dbReference type="NCBI Taxonomy" id="2607910"/>
    <lineage>
        <taxon>Bacteria</taxon>
        <taxon>Pseudomonadati</taxon>
        <taxon>Pseudomonadota</taxon>
        <taxon>Betaproteobacteria</taxon>
        <taxon>Burkholderiales</taxon>
        <taxon>Oxalobacteraceae</taxon>
        <taxon>Telluria group</taxon>
        <taxon>Massilia</taxon>
    </lineage>
</organism>
<dbReference type="Proteomes" id="UP000785613">
    <property type="component" value="Unassembled WGS sequence"/>
</dbReference>
<feature type="domain" description="CN hydrolase" evidence="1">
    <location>
        <begin position="74"/>
        <end position="318"/>
    </location>
</feature>
<dbReference type="Gene3D" id="3.60.110.10">
    <property type="entry name" value="Carbon-nitrogen hydrolase"/>
    <property type="match status" value="1"/>
</dbReference>
<comment type="caution">
    <text evidence="2">The sequence shown here is derived from an EMBL/GenBank/DDBJ whole genome shotgun (WGS) entry which is preliminary data.</text>
</comment>
<name>A0ABX0LM75_9BURK</name>
<gene>
    <name evidence="2" type="ORF">F0185_07055</name>
</gene>
<dbReference type="InterPro" id="IPR036526">
    <property type="entry name" value="C-N_Hydrolase_sf"/>
</dbReference>
<evidence type="ECO:0000313" key="2">
    <source>
        <dbReference type="EMBL" id="NHZ33347.1"/>
    </source>
</evidence>
<dbReference type="CDD" id="cd07197">
    <property type="entry name" value="nitrilase"/>
    <property type="match status" value="1"/>
</dbReference>
<sequence>MAIEIFFKQARFLCSNIYKETFKEQAHVSTAMPVADVLDRLFNLPGILCIVYSYTSCQDAAMNKIRGIFSGPAVKVAVIQLCILHNQTEKNLEAAVKLIHEAKLASPDIVCLPAAFATGLNFPSLKRDAQTIDGPIVTTLRALAASLGIALVFGLLERDGNDIYDAAVYIDESGTIAGSYRRNSIWDGERDYISRGDPAPLIDSKHGKIGLLVSYDVRFPEASRGYFTENVDIIICVASLFHIYGFAVESLCRARAADNACYFVFCSCVGENGFAMLEYMGGSLIADGTVMKVDENRELDLLARAGQRQQIVHADLLIRRKNKIGKELPYKADYLDNWQRPAHGELQA</sequence>
<dbReference type="InterPro" id="IPR003010">
    <property type="entry name" value="C-N_Hydrolase"/>
</dbReference>
<evidence type="ECO:0000259" key="1">
    <source>
        <dbReference type="PROSITE" id="PS50263"/>
    </source>
</evidence>
<keyword evidence="2" id="KW-0378">Hydrolase</keyword>
<protein>
    <submittedName>
        <fullName evidence="2">Carbon-nitrogen hydrolase family protein</fullName>
    </submittedName>
</protein>
<accession>A0ABX0LM75</accession>
<dbReference type="Pfam" id="PF00795">
    <property type="entry name" value="CN_hydrolase"/>
    <property type="match status" value="1"/>
</dbReference>
<dbReference type="PROSITE" id="PS50263">
    <property type="entry name" value="CN_HYDROLASE"/>
    <property type="match status" value="1"/>
</dbReference>